<dbReference type="AlphaFoldDB" id="A0A7W3MX81"/>
<dbReference type="InterPro" id="IPR009061">
    <property type="entry name" value="DNA-bd_dom_put_sf"/>
</dbReference>
<evidence type="ECO:0000313" key="3">
    <source>
        <dbReference type="Proteomes" id="UP000539313"/>
    </source>
</evidence>
<evidence type="ECO:0000259" key="1">
    <source>
        <dbReference type="Pfam" id="PF12728"/>
    </source>
</evidence>
<dbReference type="Proteomes" id="UP000539313">
    <property type="component" value="Unassembled WGS sequence"/>
</dbReference>
<protein>
    <submittedName>
        <fullName evidence="2">Excisionase family DNA binding protein</fullName>
    </submittedName>
</protein>
<gene>
    <name evidence="2" type="ORF">HNR21_002354</name>
</gene>
<dbReference type="SUPFAM" id="SSF46955">
    <property type="entry name" value="Putative DNA-binding domain"/>
    <property type="match status" value="1"/>
</dbReference>
<evidence type="ECO:0000313" key="2">
    <source>
        <dbReference type="EMBL" id="MBA9003472.1"/>
    </source>
</evidence>
<feature type="domain" description="Helix-turn-helix" evidence="1">
    <location>
        <begin position="10"/>
        <end position="61"/>
    </location>
</feature>
<dbReference type="GO" id="GO:0003677">
    <property type="term" value="F:DNA binding"/>
    <property type="evidence" value="ECO:0007669"/>
    <property type="project" value="InterPro"/>
</dbReference>
<accession>A0A7W3MX81</accession>
<dbReference type="EMBL" id="JACJII010000001">
    <property type="protein sequence ID" value="MBA9003472.1"/>
    <property type="molecule type" value="Genomic_DNA"/>
</dbReference>
<proteinExistence type="predicted"/>
<keyword evidence="3" id="KW-1185">Reference proteome</keyword>
<dbReference type="InterPro" id="IPR010093">
    <property type="entry name" value="SinI_DNA-bd"/>
</dbReference>
<dbReference type="NCBIfam" id="TIGR01764">
    <property type="entry name" value="excise"/>
    <property type="match status" value="1"/>
</dbReference>
<name>A0A7W3MX81_9ACTN</name>
<comment type="caution">
    <text evidence="2">The sequence shown here is derived from an EMBL/GenBank/DDBJ whole genome shotgun (WGS) entry which is preliminary data.</text>
</comment>
<organism evidence="2 3">
    <name type="scientific">Thermomonospora cellulosilytica</name>
    <dbReference type="NCBI Taxonomy" id="1411118"/>
    <lineage>
        <taxon>Bacteria</taxon>
        <taxon>Bacillati</taxon>
        <taxon>Actinomycetota</taxon>
        <taxon>Actinomycetes</taxon>
        <taxon>Streptosporangiales</taxon>
        <taxon>Thermomonosporaceae</taxon>
        <taxon>Thermomonospora</taxon>
    </lineage>
</organism>
<dbReference type="InterPro" id="IPR041657">
    <property type="entry name" value="HTH_17"/>
</dbReference>
<reference evidence="2 3" key="1">
    <citation type="submission" date="2020-08" db="EMBL/GenBank/DDBJ databases">
        <title>Sequencing the genomes of 1000 actinobacteria strains.</title>
        <authorList>
            <person name="Klenk H.-P."/>
        </authorList>
    </citation>
    <scope>NUCLEOTIDE SEQUENCE [LARGE SCALE GENOMIC DNA]</scope>
    <source>
        <strain evidence="2 3">DSM 45823</strain>
    </source>
</reference>
<dbReference type="RefSeq" id="WP_182705212.1">
    <property type="nucleotide sequence ID" value="NZ_JACJII010000001.1"/>
</dbReference>
<sequence>MKTSRRRTEWLTVAEVCAEIKISRSTFYEWRAKGLAPESVKVPNGGLRISRDALDAWWDARKDNAA</sequence>
<dbReference type="Pfam" id="PF12728">
    <property type="entry name" value="HTH_17"/>
    <property type="match status" value="1"/>
</dbReference>